<dbReference type="Proteomes" id="UP000018418">
    <property type="component" value="Unassembled WGS sequence"/>
</dbReference>
<feature type="transmembrane region" description="Helical" evidence="1">
    <location>
        <begin position="73"/>
        <end position="88"/>
    </location>
</feature>
<dbReference type="PATRIC" id="fig|1341683.3.peg.1223"/>
<dbReference type="InterPro" id="IPR008407">
    <property type="entry name" value="Brnchd-chn_aa_trnsp_AzlD"/>
</dbReference>
<protein>
    <recommendedName>
        <fullName evidence="4">L-valine transporter subunit YgaH</fullName>
    </recommendedName>
</protein>
<gene>
    <name evidence="2" type="ORF">P255_01235</name>
</gene>
<feature type="transmembrane region" description="Helical" evidence="1">
    <location>
        <begin position="93"/>
        <end position="111"/>
    </location>
</feature>
<dbReference type="OrthoDB" id="6712548at2"/>
<dbReference type="NCBIfam" id="NF007711">
    <property type="entry name" value="PRK10408.1"/>
    <property type="match status" value="1"/>
</dbReference>
<dbReference type="RefSeq" id="WP_004901574.1">
    <property type="nucleotide sequence ID" value="NZ_BBTI01000009.1"/>
</dbReference>
<dbReference type="HOGENOM" id="CLU_170834_0_0_6"/>
<keyword evidence="1" id="KW-1133">Transmembrane helix</keyword>
<reference evidence="2 3" key="1">
    <citation type="submission" date="2013-10" db="EMBL/GenBank/DDBJ databases">
        <title>The Genome Sequence of Acinetobacter brisouii CIP 110357.</title>
        <authorList>
            <consortium name="The Broad Institute Genomics Platform"/>
            <consortium name="The Broad Institute Genome Sequencing Center for Infectious Disease"/>
            <person name="Cerqueira G."/>
            <person name="Feldgarden M."/>
            <person name="Courvalin P."/>
            <person name="Grillot-Courvalin C."/>
            <person name="Clermont D."/>
            <person name="Rocha E."/>
            <person name="Yoon E.-J."/>
            <person name="Nemec A."/>
            <person name="Young S.K."/>
            <person name="Zeng Q."/>
            <person name="Gargeya S."/>
            <person name="Fitzgerald M."/>
            <person name="Abouelleil A."/>
            <person name="Alvarado L."/>
            <person name="Berlin A.M."/>
            <person name="Chapman S.B."/>
            <person name="Gainer-Dewar J."/>
            <person name="Goldberg J."/>
            <person name="Gnerre S."/>
            <person name="Griggs A."/>
            <person name="Gujja S."/>
            <person name="Hansen M."/>
            <person name="Howarth C."/>
            <person name="Imamovic A."/>
            <person name="Ireland A."/>
            <person name="Larimer J."/>
            <person name="McCowan C."/>
            <person name="Murphy C."/>
            <person name="Pearson M."/>
            <person name="Poon T.W."/>
            <person name="Priest M."/>
            <person name="Roberts A."/>
            <person name="Saif S."/>
            <person name="Shea T."/>
            <person name="Sykes S."/>
            <person name="Wortman J."/>
            <person name="Nusbaum C."/>
            <person name="Birren B."/>
        </authorList>
    </citation>
    <scope>NUCLEOTIDE SEQUENCE [LARGE SCALE GENOMIC DNA]</scope>
    <source>
        <strain evidence="2 3">CIP 110357</strain>
    </source>
</reference>
<proteinExistence type="predicted"/>
<keyword evidence="1" id="KW-0472">Membrane</keyword>
<dbReference type="AlphaFoldDB" id="V2UT87"/>
<organism evidence="2 3">
    <name type="scientific">Acinetobacter brisouii CIP 110357</name>
    <dbReference type="NCBI Taxonomy" id="1341683"/>
    <lineage>
        <taxon>Bacteria</taxon>
        <taxon>Pseudomonadati</taxon>
        <taxon>Pseudomonadota</taxon>
        <taxon>Gammaproteobacteria</taxon>
        <taxon>Moraxellales</taxon>
        <taxon>Moraxellaceae</taxon>
        <taxon>Acinetobacter</taxon>
    </lineage>
</organism>
<accession>V2UT87</accession>
<evidence type="ECO:0000313" key="2">
    <source>
        <dbReference type="EMBL" id="ESK51806.1"/>
    </source>
</evidence>
<evidence type="ECO:0000256" key="1">
    <source>
        <dbReference type="SAM" id="Phobius"/>
    </source>
</evidence>
<sequence length="115" mass="12746">MNLSIILIGIIVGIANFSSRFMPLWFIQKYQQHEQRRGAVWLRIALSCIGISAISAMLMVATLPPLIATPDKIIAMSLGFITLTVLYVKTRRMVLATLCAALIYGISYTYLPAVL</sequence>
<keyword evidence="1" id="KW-0812">Transmembrane</keyword>
<evidence type="ECO:0000313" key="3">
    <source>
        <dbReference type="Proteomes" id="UP000018418"/>
    </source>
</evidence>
<feature type="transmembrane region" description="Helical" evidence="1">
    <location>
        <begin position="6"/>
        <end position="27"/>
    </location>
</feature>
<dbReference type="STRING" id="396323.VH98_09205"/>
<keyword evidence="3" id="KW-1185">Reference proteome</keyword>
<name>V2UT87_9GAMM</name>
<feature type="transmembrane region" description="Helical" evidence="1">
    <location>
        <begin position="39"/>
        <end position="61"/>
    </location>
</feature>
<dbReference type="Pfam" id="PF05437">
    <property type="entry name" value="AzlD"/>
    <property type="match status" value="1"/>
</dbReference>
<dbReference type="EMBL" id="AYEU01000005">
    <property type="protein sequence ID" value="ESK51806.1"/>
    <property type="molecule type" value="Genomic_DNA"/>
</dbReference>
<comment type="caution">
    <text evidence="2">The sequence shown here is derived from an EMBL/GenBank/DDBJ whole genome shotgun (WGS) entry which is preliminary data.</text>
</comment>
<evidence type="ECO:0008006" key="4">
    <source>
        <dbReference type="Google" id="ProtNLM"/>
    </source>
</evidence>